<reference evidence="3 4" key="1">
    <citation type="submission" date="2019-02" db="EMBL/GenBank/DDBJ databases">
        <title>Draft Genome Sequence of the Prevotella sp. BCRC 81118, Isolated from Human Feces.</title>
        <authorList>
            <person name="Huang C.-H."/>
        </authorList>
    </citation>
    <scope>NUCLEOTIDE SEQUENCE [LARGE SCALE GENOMIC DNA]</scope>
    <source>
        <strain evidence="3 4">BCRC 81118</strain>
    </source>
</reference>
<evidence type="ECO:0000313" key="3">
    <source>
        <dbReference type="EMBL" id="TFH77245.1"/>
    </source>
</evidence>
<protein>
    <submittedName>
        <fullName evidence="3">CPBP family intramembrane metalloprotease</fullName>
    </submittedName>
</protein>
<proteinExistence type="predicted"/>
<feature type="domain" description="CAAX prenyl protease 2/Lysostaphin resistance protein A-like" evidence="2">
    <location>
        <begin position="99"/>
        <end position="190"/>
    </location>
</feature>
<feature type="transmembrane region" description="Helical" evidence="1">
    <location>
        <begin position="12"/>
        <end position="30"/>
    </location>
</feature>
<dbReference type="GO" id="GO:0008237">
    <property type="term" value="F:metallopeptidase activity"/>
    <property type="evidence" value="ECO:0007669"/>
    <property type="project" value="UniProtKB-KW"/>
</dbReference>
<keyword evidence="3" id="KW-0378">Hydrolase</keyword>
<keyword evidence="3" id="KW-0645">Protease</keyword>
<sequence>MKISSILKQKRTWSIMLFYVLAVLIRVVSTRFETIDPSHVKLGDFVGGLSPLIGAIVVILALRRKMKTSLFGTSVTKSILTLAVPFVLFGIVDYKEIGLCLWLLFVYLLYAFFEEVGWRGYLYSELIGCKIIHRLLLTTLLWFFWHCRAWQIGDVGFFALLFLASFGLDKLIRDTHSLILVACFHGLFNFYFKCLSDPSHWSSIVCLVITIMLWLYIWYGPKVKICWR</sequence>
<dbReference type="InterPro" id="IPR003675">
    <property type="entry name" value="Rce1/LyrA-like_dom"/>
</dbReference>
<keyword evidence="3" id="KW-0482">Metalloprotease</keyword>
<keyword evidence="1" id="KW-0812">Transmembrane</keyword>
<keyword evidence="4" id="KW-1185">Reference proteome</keyword>
<evidence type="ECO:0000313" key="4">
    <source>
        <dbReference type="Proteomes" id="UP000297872"/>
    </source>
</evidence>
<dbReference type="GO" id="GO:0080120">
    <property type="term" value="P:CAAX-box protein maturation"/>
    <property type="evidence" value="ECO:0007669"/>
    <property type="project" value="UniProtKB-ARBA"/>
</dbReference>
<feature type="transmembrane region" description="Helical" evidence="1">
    <location>
        <begin position="198"/>
        <end position="219"/>
    </location>
</feature>
<organism evidence="3 4">
    <name type="scientific">Segatella hominis</name>
    <dbReference type="NCBI Taxonomy" id="2518605"/>
    <lineage>
        <taxon>Bacteria</taxon>
        <taxon>Pseudomonadati</taxon>
        <taxon>Bacteroidota</taxon>
        <taxon>Bacteroidia</taxon>
        <taxon>Bacteroidales</taxon>
        <taxon>Prevotellaceae</taxon>
        <taxon>Segatella</taxon>
    </lineage>
</organism>
<feature type="transmembrane region" description="Helical" evidence="1">
    <location>
        <begin position="150"/>
        <end position="168"/>
    </location>
</feature>
<feature type="transmembrane region" description="Helical" evidence="1">
    <location>
        <begin position="69"/>
        <end position="91"/>
    </location>
</feature>
<dbReference type="EMBL" id="SGVY01000041">
    <property type="protein sequence ID" value="TFH77245.1"/>
    <property type="molecule type" value="Genomic_DNA"/>
</dbReference>
<name>A0A4Y8V806_9BACT</name>
<keyword evidence="1" id="KW-0472">Membrane</keyword>
<dbReference type="GO" id="GO:0006508">
    <property type="term" value="P:proteolysis"/>
    <property type="evidence" value="ECO:0007669"/>
    <property type="project" value="UniProtKB-KW"/>
</dbReference>
<gene>
    <name evidence="3" type="ORF">EXN75_12915</name>
</gene>
<feature type="transmembrane region" description="Helical" evidence="1">
    <location>
        <begin position="97"/>
        <end position="113"/>
    </location>
</feature>
<dbReference type="Pfam" id="PF02517">
    <property type="entry name" value="Rce1-like"/>
    <property type="match status" value="1"/>
</dbReference>
<evidence type="ECO:0000259" key="2">
    <source>
        <dbReference type="Pfam" id="PF02517"/>
    </source>
</evidence>
<feature type="transmembrane region" description="Helical" evidence="1">
    <location>
        <begin position="42"/>
        <end position="62"/>
    </location>
</feature>
<dbReference type="AlphaFoldDB" id="A0A4Y8V806"/>
<evidence type="ECO:0000256" key="1">
    <source>
        <dbReference type="SAM" id="Phobius"/>
    </source>
</evidence>
<keyword evidence="1" id="KW-1133">Transmembrane helix</keyword>
<dbReference type="Proteomes" id="UP000297872">
    <property type="component" value="Unassembled WGS sequence"/>
</dbReference>
<dbReference type="OrthoDB" id="9777755at2"/>
<accession>A0A4Y8V806</accession>
<comment type="caution">
    <text evidence="3">The sequence shown here is derived from an EMBL/GenBank/DDBJ whole genome shotgun (WGS) entry which is preliminary data.</text>
</comment>
<dbReference type="GO" id="GO:0004175">
    <property type="term" value="F:endopeptidase activity"/>
    <property type="evidence" value="ECO:0007669"/>
    <property type="project" value="UniProtKB-ARBA"/>
</dbReference>